<evidence type="ECO:0000313" key="5">
    <source>
        <dbReference type="EMBL" id="APG59085.1"/>
    </source>
</evidence>
<organism evidence="5 6">
    <name type="scientific">Christiangramia salexigens</name>
    <dbReference type="NCBI Taxonomy" id="1913577"/>
    <lineage>
        <taxon>Bacteria</taxon>
        <taxon>Pseudomonadati</taxon>
        <taxon>Bacteroidota</taxon>
        <taxon>Flavobacteriia</taxon>
        <taxon>Flavobacteriales</taxon>
        <taxon>Flavobacteriaceae</taxon>
        <taxon>Christiangramia</taxon>
    </lineage>
</organism>
<dbReference type="InterPro" id="IPR032466">
    <property type="entry name" value="Metal_Hydrolase"/>
</dbReference>
<reference evidence="5 6" key="1">
    <citation type="submission" date="2016-11" db="EMBL/GenBank/DDBJ databases">
        <title>Gramella sp. LPB0144 isolated from marine environment.</title>
        <authorList>
            <person name="Kim E."/>
            <person name="Yi H."/>
        </authorList>
    </citation>
    <scope>NUCLEOTIDE SEQUENCE [LARGE SCALE GENOMIC DNA]</scope>
    <source>
        <strain evidence="5 6">LPB0144</strain>
    </source>
</reference>
<keyword evidence="6" id="KW-1185">Reference proteome</keyword>
<accession>A0A1L3J1T5</accession>
<keyword evidence="5" id="KW-0378">Hydrolase</keyword>
<dbReference type="OrthoDB" id="9802793at2"/>
<feature type="compositionally biased region" description="Basic and acidic residues" evidence="2">
    <location>
        <begin position="525"/>
        <end position="540"/>
    </location>
</feature>
<dbReference type="GO" id="GO:0016810">
    <property type="term" value="F:hydrolase activity, acting on carbon-nitrogen (but not peptide) bonds"/>
    <property type="evidence" value="ECO:0007669"/>
    <property type="project" value="InterPro"/>
</dbReference>
<feature type="region of interest" description="Disordered" evidence="2">
    <location>
        <begin position="508"/>
        <end position="543"/>
    </location>
</feature>
<evidence type="ECO:0000256" key="2">
    <source>
        <dbReference type="SAM" id="MobiDB-lite"/>
    </source>
</evidence>
<dbReference type="InterPro" id="IPR011059">
    <property type="entry name" value="Metal-dep_hydrolase_composite"/>
</dbReference>
<gene>
    <name evidence="5" type="ORF">LPB144_01100</name>
</gene>
<dbReference type="PANTHER" id="PTHR43135">
    <property type="entry name" value="ALPHA-D-RIBOSE 1-METHYLPHOSPHONATE 5-TRIPHOSPHATE DIPHOSPHATASE"/>
    <property type="match status" value="1"/>
</dbReference>
<evidence type="ECO:0000313" key="6">
    <source>
        <dbReference type="Proteomes" id="UP000182510"/>
    </source>
</evidence>
<evidence type="ECO:0000256" key="3">
    <source>
        <dbReference type="SAM" id="SignalP"/>
    </source>
</evidence>
<dbReference type="STRING" id="1913577.LPB144_01100"/>
<name>A0A1L3J1T5_9FLAO</name>
<dbReference type="CDD" id="cd01309">
    <property type="entry name" value="Met_dep_hydrolase_C"/>
    <property type="match status" value="1"/>
</dbReference>
<sequence length="988" mass="109983">MKLKLLILGVFLSVFSAHSQEYFPKNDGVQMRNTNYTVFKNAKIHVDPQTTIENGMFAIKEGKITAVGKTINIPKNSVVVDLAGKEVYPSFIDIYSDFGISKPKKAESGDQPQYEAGREGYYWNDHIRPETNAVSHFSFDPKEAEKFHKAGFGVVNTHVPDGIIRGTGMLVALTPNVSEGQRILNERSAQYLSFDKSVASRQSYPTSLMGAMALIRQAYLDAQWYAGGNADNTDLALEALNQNKDLVQIFATDKLLDELRADKVGDEFGVQYVILGSGKEYQRLNEIKSSNATYIIPLKLPEAYDVEDPYLANYVSLEEMKEWNQAPANLKMLAEKNVPFTITTHSIDAEKDFRKNLLKSISYGLSKEAALAALTTIPAKTIGQANKLGVIKAGAWANFLITSGDYFEKETTLYENWIQGEKKILENMTHTDITGNYDLSVDGKNYDLKITGEASKPKADVKLGETKIGSKLSFEDNWMNLLLSSPDTTKTEFIRLVTNVPSKTDKISGKAILPNGSETTFTASKKSEEEKSDKKDKPAETPKVMPVTYPNMAYGFTEMPKQENILFKNATVWTNEVEGIVENTDVLVKDGKIVKVGKDLNAGGARVVDATGKHLTSGIIDEHSHIAASAINEAGHNSSAEVQMEDVVDPTDIDIYRNLAGGVTLIQLLHGSANPIGGQSAILKLKWGASAEDMIFQPAPPFIKFALGENVKQSNWGSKSRFPQTRMGVEQVFMDYFSQAKAYESKKQSGKNFRKDLEMETLLEIINSKRFVSSHSYIQSEINMLMKVAEAFGFNINTFTHILEGYKVADKMKEHGAGASTFSDWWAYKYEVNDAIPFNAAIMNEVGLTVAINSDDNEMSRRLNQEAAKSVKYGGMSEEEAWKMVTLNPAKLLHVDDLVGSVKAGKQADLVLWNDHPLSIYAKPEKTMVEGVVYFDIERDQKLRKEIQQQRNELIGQMLKEKNNGVKTQPVVKKEDQHVHCDLLEEVH</sequence>
<dbReference type="SUPFAM" id="SSF51338">
    <property type="entry name" value="Composite domain of metallo-dependent hydrolases"/>
    <property type="match status" value="2"/>
</dbReference>
<dbReference type="KEGG" id="grl:LPB144_01100"/>
<feature type="chain" id="PRO_5012227919" evidence="3">
    <location>
        <begin position="20"/>
        <end position="988"/>
    </location>
</feature>
<feature type="coiled-coil region" evidence="1">
    <location>
        <begin position="937"/>
        <end position="964"/>
    </location>
</feature>
<evidence type="ECO:0000259" key="4">
    <source>
        <dbReference type="Pfam" id="PF01979"/>
    </source>
</evidence>
<proteinExistence type="predicted"/>
<feature type="domain" description="Amidohydrolase-related" evidence="4">
    <location>
        <begin position="842"/>
        <end position="928"/>
    </location>
</feature>
<dbReference type="PANTHER" id="PTHR43135:SF3">
    <property type="entry name" value="ALPHA-D-RIBOSE 1-METHYLPHOSPHONATE 5-TRIPHOSPHATE DIPHOSPHATASE"/>
    <property type="match status" value="1"/>
</dbReference>
<feature type="signal peptide" evidence="3">
    <location>
        <begin position="1"/>
        <end position="19"/>
    </location>
</feature>
<dbReference type="AlphaFoldDB" id="A0A1L3J1T5"/>
<dbReference type="Proteomes" id="UP000182510">
    <property type="component" value="Chromosome"/>
</dbReference>
<dbReference type="SUPFAM" id="SSF51556">
    <property type="entry name" value="Metallo-dependent hydrolases"/>
    <property type="match status" value="1"/>
</dbReference>
<dbReference type="Gene3D" id="3.20.20.140">
    <property type="entry name" value="Metal-dependent hydrolases"/>
    <property type="match status" value="2"/>
</dbReference>
<keyword evidence="1" id="KW-0175">Coiled coil</keyword>
<dbReference type="InterPro" id="IPR051781">
    <property type="entry name" value="Metallo-dep_Hydrolase"/>
</dbReference>
<keyword evidence="3" id="KW-0732">Signal</keyword>
<dbReference type="Pfam" id="PF01979">
    <property type="entry name" value="Amidohydro_1"/>
    <property type="match status" value="1"/>
</dbReference>
<dbReference type="RefSeq" id="WP_072551740.1">
    <property type="nucleotide sequence ID" value="NZ_CP018153.1"/>
</dbReference>
<dbReference type="EMBL" id="CP018153">
    <property type="protein sequence ID" value="APG59085.1"/>
    <property type="molecule type" value="Genomic_DNA"/>
</dbReference>
<evidence type="ECO:0000256" key="1">
    <source>
        <dbReference type="SAM" id="Coils"/>
    </source>
</evidence>
<dbReference type="InterPro" id="IPR006680">
    <property type="entry name" value="Amidohydro-rel"/>
</dbReference>
<protein>
    <submittedName>
        <fullName evidence="5">Amidohydrolase</fullName>
    </submittedName>
</protein>